<sequence length="377" mass="40140">MQARVLADGGRLAPRIADALQREIPAYASLGEAQRRETEAISLWGVQRLLELWVEDGRLGDADLRQFHGIGVARGTDGRPLSAVLRAYRVAAVEASGLVRDSGVAELDVEDVLAMNVVLLESLDALSEALSAGYAAAMERLATDRDEVVRALTQDLLAGRQTSAAALADRTRLLDLTLPARLTMTVVGAAGSDVTAGDVAQLLASADIDGLVLSTTRQGVGVVLHERPLDLGVDVRSRAWRTCRIDDVALADLPATFRLAEVAVRHAPPGLDSTPAMVEADALLVALLHGQPPVDPRTLAEAALRPLLEPDQAHLLAGLREFLEHGSAVAAADALGLHPQSMRYRLRRVRETTGRDLGSAWDRLLLATAVAVLSLQP</sequence>
<dbReference type="InterPro" id="IPR051448">
    <property type="entry name" value="CdaR-like_regulators"/>
</dbReference>
<reference evidence="3 4" key="1">
    <citation type="journal article" date="1991" name="Int. J. Syst. Bacteriol.">
        <title>Description of the erythromycin-producing bacterium Arthrobacter sp. strain NRRL B-3381 as Aeromicrobium erythreum gen. nov., sp. nov.</title>
        <authorList>
            <person name="Miller E.S."/>
            <person name="Woese C.R."/>
            <person name="Brenner S."/>
        </authorList>
    </citation>
    <scope>NUCLEOTIDE SEQUENCE [LARGE SCALE GENOMIC DNA]</scope>
    <source>
        <strain evidence="3 4">AR18</strain>
    </source>
</reference>
<dbReference type="Proteomes" id="UP000067689">
    <property type="component" value="Chromosome"/>
</dbReference>
<evidence type="ECO:0000313" key="3">
    <source>
        <dbReference type="EMBL" id="ALX05819.1"/>
    </source>
</evidence>
<dbReference type="InterPro" id="IPR042070">
    <property type="entry name" value="PucR_C-HTH_sf"/>
</dbReference>
<dbReference type="PATRIC" id="fig|2041.4.peg.3026"/>
<dbReference type="PANTHER" id="PTHR33744">
    <property type="entry name" value="CARBOHYDRATE DIACID REGULATOR"/>
    <property type="match status" value="1"/>
</dbReference>
<dbReference type="Pfam" id="PF14361">
    <property type="entry name" value="RsbRD_N"/>
    <property type="match status" value="1"/>
</dbReference>
<keyword evidence="4" id="KW-1185">Reference proteome</keyword>
<dbReference type="STRING" id="2041.AERYTH_14505"/>
<evidence type="ECO:0000259" key="1">
    <source>
        <dbReference type="Pfam" id="PF13556"/>
    </source>
</evidence>
<dbReference type="PANTHER" id="PTHR33744:SF1">
    <property type="entry name" value="DNA-BINDING TRANSCRIPTIONAL ACTIVATOR ADER"/>
    <property type="match status" value="1"/>
</dbReference>
<dbReference type="InterPro" id="IPR025751">
    <property type="entry name" value="RsbRD_N_dom"/>
</dbReference>
<gene>
    <name evidence="3" type="ORF">AERYTH_14505</name>
</gene>
<evidence type="ECO:0000313" key="4">
    <source>
        <dbReference type="Proteomes" id="UP000067689"/>
    </source>
</evidence>
<dbReference type="InterPro" id="IPR025736">
    <property type="entry name" value="PucR_C-HTH_dom"/>
</dbReference>
<dbReference type="Pfam" id="PF13556">
    <property type="entry name" value="HTH_30"/>
    <property type="match status" value="1"/>
</dbReference>
<dbReference type="KEGG" id="aer:AERYTH_14505"/>
<dbReference type="Gene3D" id="1.10.10.2840">
    <property type="entry name" value="PucR C-terminal helix-turn-helix domain"/>
    <property type="match status" value="1"/>
</dbReference>
<accession>A0A0U4CD48</accession>
<dbReference type="AlphaFoldDB" id="A0A0U4CD48"/>
<proteinExistence type="predicted"/>
<protein>
    <submittedName>
        <fullName evidence="3">Uncharacterized protein</fullName>
    </submittedName>
</protein>
<feature type="domain" description="PucR C-terminal helix-turn-helix" evidence="1">
    <location>
        <begin position="315"/>
        <end position="371"/>
    </location>
</feature>
<name>A0A0U4CD48_9ACTN</name>
<evidence type="ECO:0000259" key="2">
    <source>
        <dbReference type="Pfam" id="PF14361"/>
    </source>
</evidence>
<feature type="domain" description="RsbT co-antagonist protein RsbRD N-terminal" evidence="2">
    <location>
        <begin position="11"/>
        <end position="148"/>
    </location>
</feature>
<dbReference type="EMBL" id="CP011502">
    <property type="protein sequence ID" value="ALX05819.1"/>
    <property type="molecule type" value="Genomic_DNA"/>
</dbReference>
<organism evidence="3 4">
    <name type="scientific">Aeromicrobium erythreum</name>
    <dbReference type="NCBI Taxonomy" id="2041"/>
    <lineage>
        <taxon>Bacteria</taxon>
        <taxon>Bacillati</taxon>
        <taxon>Actinomycetota</taxon>
        <taxon>Actinomycetes</taxon>
        <taxon>Propionibacteriales</taxon>
        <taxon>Nocardioidaceae</taxon>
        <taxon>Aeromicrobium</taxon>
    </lineage>
</organism>